<dbReference type="SUPFAM" id="SSF53850">
    <property type="entry name" value="Periplasmic binding protein-like II"/>
    <property type="match status" value="1"/>
</dbReference>
<sequence length="328" mass="36195">MKSWMNLRSLEIFVTSVEEDNMSRAAERLGLTQSAVSQAIANLEKSIGAQLVDRTVRPARLTLLGTTFYKGALELLGRARILEQSVDLDMNKLLPLLRIGMVDSFAATVGPHLVKALDTIAAQWSVLSGINETSVRALLERRVDFVITSDNSHNLFELTVLPIFEEPFFIVAPPSSSPEPKTAEQLCEEMPLIRYSRSSFFGRQVDDYLREHALSPQHRYELDTSDAVLGMVGAGIGWTIATPLVVLKSVRSDTDLRIYPLSKAPMSRTLWLIAQRTENAELSQRIAKAAQEAIFTGFLPKISGLGGLTTTEALRIGGLSVNQFKAHI</sequence>
<comment type="caution">
    <text evidence="6">The sequence shown here is derived from an EMBL/GenBank/DDBJ whole genome shotgun (WGS) entry which is preliminary data.</text>
</comment>
<protein>
    <submittedName>
        <fullName evidence="6">LysR family transcriptional regulator</fullName>
    </submittedName>
</protein>
<evidence type="ECO:0000256" key="2">
    <source>
        <dbReference type="ARBA" id="ARBA00023015"/>
    </source>
</evidence>
<dbReference type="GO" id="GO:0000976">
    <property type="term" value="F:transcription cis-regulatory region binding"/>
    <property type="evidence" value="ECO:0007669"/>
    <property type="project" value="TreeGrafter"/>
</dbReference>
<dbReference type="Gene3D" id="1.10.10.10">
    <property type="entry name" value="Winged helix-like DNA-binding domain superfamily/Winged helix DNA-binding domain"/>
    <property type="match status" value="1"/>
</dbReference>
<dbReference type="InterPro" id="IPR000847">
    <property type="entry name" value="LysR_HTH_N"/>
</dbReference>
<dbReference type="InterPro" id="IPR005119">
    <property type="entry name" value="LysR_subst-bd"/>
</dbReference>
<comment type="similarity">
    <text evidence="1">Belongs to the LysR transcriptional regulatory family.</text>
</comment>
<dbReference type="Pfam" id="PF00126">
    <property type="entry name" value="HTH_1"/>
    <property type="match status" value="1"/>
</dbReference>
<accession>K2NZ67</accession>
<dbReference type="SUPFAM" id="SSF46785">
    <property type="entry name" value="Winged helix' DNA-binding domain"/>
    <property type="match status" value="1"/>
</dbReference>
<keyword evidence="4" id="KW-0804">Transcription</keyword>
<keyword evidence="2" id="KW-0805">Transcription regulation</keyword>
<evidence type="ECO:0000256" key="1">
    <source>
        <dbReference type="ARBA" id="ARBA00009437"/>
    </source>
</evidence>
<dbReference type="STRING" id="721133.SAMN05216176_102464"/>
<keyword evidence="3" id="KW-0238">DNA-binding</keyword>
<evidence type="ECO:0000313" key="7">
    <source>
        <dbReference type="Proteomes" id="UP000007374"/>
    </source>
</evidence>
<dbReference type="GO" id="GO:0003700">
    <property type="term" value="F:DNA-binding transcription factor activity"/>
    <property type="evidence" value="ECO:0007669"/>
    <property type="project" value="InterPro"/>
</dbReference>
<proteinExistence type="inferred from homology"/>
<dbReference type="Gene3D" id="3.40.190.10">
    <property type="entry name" value="Periplasmic binding protein-like II"/>
    <property type="match status" value="2"/>
</dbReference>
<dbReference type="EMBL" id="AMSI01000001">
    <property type="protein sequence ID" value="EKF44535.1"/>
    <property type="molecule type" value="Genomic_DNA"/>
</dbReference>
<evidence type="ECO:0000313" key="6">
    <source>
        <dbReference type="EMBL" id="EKF44535.1"/>
    </source>
</evidence>
<feature type="domain" description="HTH lysR-type" evidence="5">
    <location>
        <begin position="5"/>
        <end position="62"/>
    </location>
</feature>
<dbReference type="eggNOG" id="COG0583">
    <property type="taxonomic scope" value="Bacteria"/>
</dbReference>
<dbReference type="AlphaFoldDB" id="K2NZ67"/>
<organism evidence="6 7">
    <name type="scientific">Nitratireductor indicus C115</name>
    <dbReference type="NCBI Taxonomy" id="1231190"/>
    <lineage>
        <taxon>Bacteria</taxon>
        <taxon>Pseudomonadati</taxon>
        <taxon>Pseudomonadota</taxon>
        <taxon>Alphaproteobacteria</taxon>
        <taxon>Hyphomicrobiales</taxon>
        <taxon>Phyllobacteriaceae</taxon>
        <taxon>Nitratireductor</taxon>
    </lineage>
</organism>
<dbReference type="Proteomes" id="UP000007374">
    <property type="component" value="Unassembled WGS sequence"/>
</dbReference>
<name>K2NZ67_9HYPH</name>
<dbReference type="FunFam" id="1.10.10.10:FF:000001">
    <property type="entry name" value="LysR family transcriptional regulator"/>
    <property type="match status" value="1"/>
</dbReference>
<dbReference type="CDD" id="cd05466">
    <property type="entry name" value="PBP2_LTTR_substrate"/>
    <property type="match status" value="1"/>
</dbReference>
<evidence type="ECO:0000256" key="4">
    <source>
        <dbReference type="ARBA" id="ARBA00023163"/>
    </source>
</evidence>
<dbReference type="PANTHER" id="PTHR30126">
    <property type="entry name" value="HTH-TYPE TRANSCRIPTIONAL REGULATOR"/>
    <property type="match status" value="1"/>
</dbReference>
<keyword evidence="7" id="KW-1185">Reference proteome</keyword>
<dbReference type="InterPro" id="IPR036390">
    <property type="entry name" value="WH_DNA-bd_sf"/>
</dbReference>
<dbReference type="PATRIC" id="fig|1231190.3.peg.484"/>
<dbReference type="PANTHER" id="PTHR30126:SF94">
    <property type="entry name" value="LYSR FAMILY TRANSCRIPTIONAL REGULATOR"/>
    <property type="match status" value="1"/>
</dbReference>
<dbReference type="InterPro" id="IPR036388">
    <property type="entry name" value="WH-like_DNA-bd_sf"/>
</dbReference>
<dbReference type="PRINTS" id="PR00039">
    <property type="entry name" value="HTHLYSR"/>
</dbReference>
<dbReference type="Pfam" id="PF03466">
    <property type="entry name" value="LysR_substrate"/>
    <property type="match status" value="1"/>
</dbReference>
<evidence type="ECO:0000256" key="3">
    <source>
        <dbReference type="ARBA" id="ARBA00023125"/>
    </source>
</evidence>
<reference evidence="6 7" key="1">
    <citation type="journal article" date="2012" name="J. Bacteriol.">
        <title>Genome Sequence of Nitratireductor indicus Type Strain C115.</title>
        <authorList>
            <person name="Lai Q."/>
            <person name="Li G."/>
            <person name="Yu Z."/>
            <person name="Shao Z."/>
        </authorList>
    </citation>
    <scope>NUCLEOTIDE SEQUENCE [LARGE SCALE GENOMIC DNA]</scope>
    <source>
        <strain evidence="6 7">C115</strain>
    </source>
</reference>
<gene>
    <name evidence="6" type="ORF">NA8A_02295</name>
</gene>
<evidence type="ECO:0000259" key="5">
    <source>
        <dbReference type="PROSITE" id="PS50931"/>
    </source>
</evidence>
<dbReference type="PROSITE" id="PS50931">
    <property type="entry name" value="HTH_LYSR"/>
    <property type="match status" value="1"/>
</dbReference>